<dbReference type="PANTHER" id="PTHR30146:SF152">
    <property type="entry name" value="TRANSCRIPTIONAL REGULATORY PROTEIN"/>
    <property type="match status" value="1"/>
</dbReference>
<dbReference type="GO" id="GO:0000976">
    <property type="term" value="F:transcription cis-regulatory region binding"/>
    <property type="evidence" value="ECO:0007669"/>
    <property type="project" value="TreeGrafter"/>
</dbReference>
<dbReference type="Pfam" id="PF13407">
    <property type="entry name" value="Peripla_BP_4"/>
    <property type="match status" value="1"/>
</dbReference>
<evidence type="ECO:0000259" key="5">
    <source>
        <dbReference type="PROSITE" id="PS50943"/>
    </source>
</evidence>
<protein>
    <submittedName>
        <fullName evidence="6">Uncharacterized protein</fullName>
    </submittedName>
</protein>
<keyword evidence="3" id="KW-0804">Transcription</keyword>
<keyword evidence="1" id="KW-0805">Transcription regulation</keyword>
<sequence>MKKITLAEVARRAGVGEATVDRVLNERGNVSPDTAERVIRIARELGLKRVLPDEWRRLRHIEVFLSDSDTYFFKQLSKSFMQAADTLGKRRLVLHRTFVGEREPSLLAKKLGEAAAGRDGIILFGSDHPAVVAAVNAATARGVPVITLVTELPGTAPLAHVGIDQYAAGRTAGWLLGQWCRDPGEVLVVCGPLEVLVHRERMRGCRERLAESAPHLLPRVLEGREQNDLIEFLVRERLAEGRVVAVYNTGPGNGTIARLLARRDLAGRCVFIGHERHATTEDLLKRGLMQLTLDQNPRLHAFRALELLLNHLEQGPRGTTGGRIDFSLFTPENIGG</sequence>
<dbReference type="GO" id="GO:0003700">
    <property type="term" value="F:DNA-binding transcription factor activity"/>
    <property type="evidence" value="ECO:0007669"/>
    <property type="project" value="TreeGrafter"/>
</dbReference>
<evidence type="ECO:0000256" key="1">
    <source>
        <dbReference type="ARBA" id="ARBA00023015"/>
    </source>
</evidence>
<evidence type="ECO:0000313" key="7">
    <source>
        <dbReference type="Proteomes" id="UP000217763"/>
    </source>
</evidence>
<evidence type="ECO:0000259" key="4">
    <source>
        <dbReference type="PROSITE" id="PS50932"/>
    </source>
</evidence>
<dbReference type="EMBL" id="CP012621">
    <property type="protein sequence ID" value="ATG73576.1"/>
    <property type="molecule type" value="Genomic_DNA"/>
</dbReference>
<dbReference type="CDD" id="cd01392">
    <property type="entry name" value="HTH_LacI"/>
    <property type="match status" value="1"/>
</dbReference>
<dbReference type="SUPFAM" id="SSF47413">
    <property type="entry name" value="lambda repressor-like DNA-binding domains"/>
    <property type="match status" value="1"/>
</dbReference>
<dbReference type="SMART" id="SM00354">
    <property type="entry name" value="HTH_LACI"/>
    <property type="match status" value="1"/>
</dbReference>
<dbReference type="Proteomes" id="UP000217763">
    <property type="component" value="Chromosome"/>
</dbReference>
<dbReference type="InterPro" id="IPR028082">
    <property type="entry name" value="Peripla_BP_I"/>
</dbReference>
<dbReference type="KEGG" id="zdf:AN401_06650"/>
<dbReference type="Pfam" id="PF00356">
    <property type="entry name" value="LacI"/>
    <property type="match status" value="1"/>
</dbReference>
<name>A0A291HMX2_9GAMM</name>
<dbReference type="SUPFAM" id="SSF53822">
    <property type="entry name" value="Periplasmic binding protein-like I"/>
    <property type="match status" value="1"/>
</dbReference>
<accession>A0A291HMX2</accession>
<dbReference type="PROSITE" id="PS50932">
    <property type="entry name" value="HTH_LACI_2"/>
    <property type="match status" value="1"/>
</dbReference>
<dbReference type="AlphaFoldDB" id="A0A291HMX2"/>
<reference evidence="7" key="1">
    <citation type="submission" date="2015-09" db="EMBL/GenBank/DDBJ databases">
        <authorList>
            <person name="Shao Z."/>
            <person name="Wang L."/>
        </authorList>
    </citation>
    <scope>NUCLEOTIDE SEQUENCE [LARGE SCALE GENOMIC DNA]</scope>
    <source>
        <strain evidence="7">F13-1</strain>
    </source>
</reference>
<dbReference type="InterPro" id="IPR000843">
    <property type="entry name" value="HTH_LacI"/>
</dbReference>
<dbReference type="Gene3D" id="1.10.260.40">
    <property type="entry name" value="lambda repressor-like DNA-binding domains"/>
    <property type="match status" value="1"/>
</dbReference>
<keyword evidence="2" id="KW-0238">DNA-binding</keyword>
<dbReference type="Gene3D" id="3.40.50.2300">
    <property type="match status" value="2"/>
</dbReference>
<gene>
    <name evidence="6" type="ORF">AN401_06650</name>
</gene>
<keyword evidence="7" id="KW-1185">Reference proteome</keyword>
<dbReference type="InterPro" id="IPR010982">
    <property type="entry name" value="Lambda_DNA-bd_dom_sf"/>
</dbReference>
<feature type="domain" description="HTH cro/C1-type" evidence="5">
    <location>
        <begin position="2"/>
        <end position="41"/>
    </location>
</feature>
<dbReference type="CDD" id="cd06307">
    <property type="entry name" value="PBP1_sugar_binding"/>
    <property type="match status" value="1"/>
</dbReference>
<proteinExistence type="predicted"/>
<evidence type="ECO:0000256" key="2">
    <source>
        <dbReference type="ARBA" id="ARBA00023125"/>
    </source>
</evidence>
<dbReference type="InterPro" id="IPR001387">
    <property type="entry name" value="Cro/C1-type_HTH"/>
</dbReference>
<dbReference type="RefSeq" id="WP_096778865.1">
    <property type="nucleotide sequence ID" value="NZ_CP012621.1"/>
</dbReference>
<organism evidence="6 7">
    <name type="scientific">Zobellella denitrificans</name>
    <dbReference type="NCBI Taxonomy" id="347534"/>
    <lineage>
        <taxon>Bacteria</taxon>
        <taxon>Pseudomonadati</taxon>
        <taxon>Pseudomonadota</taxon>
        <taxon>Gammaproteobacteria</taxon>
        <taxon>Aeromonadales</taxon>
        <taxon>Aeromonadaceae</taxon>
        <taxon>Zobellella</taxon>
    </lineage>
</organism>
<dbReference type="PROSITE" id="PS50943">
    <property type="entry name" value="HTH_CROC1"/>
    <property type="match status" value="1"/>
</dbReference>
<evidence type="ECO:0000313" key="6">
    <source>
        <dbReference type="EMBL" id="ATG73576.1"/>
    </source>
</evidence>
<feature type="domain" description="HTH lacI-type" evidence="4">
    <location>
        <begin position="4"/>
        <end position="46"/>
    </location>
</feature>
<dbReference type="PROSITE" id="PS00356">
    <property type="entry name" value="HTH_LACI_1"/>
    <property type="match status" value="1"/>
</dbReference>
<dbReference type="GO" id="GO:0055085">
    <property type="term" value="P:transmembrane transport"/>
    <property type="evidence" value="ECO:0007669"/>
    <property type="project" value="UniProtKB-ARBA"/>
</dbReference>
<evidence type="ECO:0000256" key="3">
    <source>
        <dbReference type="ARBA" id="ARBA00023163"/>
    </source>
</evidence>
<dbReference type="PANTHER" id="PTHR30146">
    <property type="entry name" value="LACI-RELATED TRANSCRIPTIONAL REPRESSOR"/>
    <property type="match status" value="1"/>
</dbReference>
<dbReference type="InterPro" id="IPR025997">
    <property type="entry name" value="SBP_2_dom"/>
</dbReference>